<dbReference type="AlphaFoldDB" id="A0AAN6T545"/>
<evidence type="ECO:0000256" key="1">
    <source>
        <dbReference type="SAM" id="Coils"/>
    </source>
</evidence>
<organism evidence="3 4">
    <name type="scientific">Parathielavia hyrcaniae</name>
    <dbReference type="NCBI Taxonomy" id="113614"/>
    <lineage>
        <taxon>Eukaryota</taxon>
        <taxon>Fungi</taxon>
        <taxon>Dikarya</taxon>
        <taxon>Ascomycota</taxon>
        <taxon>Pezizomycotina</taxon>
        <taxon>Sordariomycetes</taxon>
        <taxon>Sordariomycetidae</taxon>
        <taxon>Sordariales</taxon>
        <taxon>Chaetomiaceae</taxon>
        <taxon>Parathielavia</taxon>
    </lineage>
</organism>
<proteinExistence type="predicted"/>
<sequence>MPKLVNSAAYRVAQLEHENAELKAKLAEVTAKRDSLRAASIGRPRRQVSDTLDPSAALQRRHLSCRPITTCEGFMKTTRASRARHVEAQQSTRSESSPEVEGDQANLSSSRTTVDNIPCYYHDGILLPTNVVPAGLRWQPSYMRDTVSSEIRLWQKRTKAQDQVLVPAAYEFAKHALELAKESLHEYTKLRHPFLCARLSQHGPTLIATVRAELERATDDFNLAYEIGIAHEPADLVDLRNFVAHPNWRCEALSTYDRQVQNAKALMIKMGDESQIKDREAVALLDGADVHGDGDGDGVWQSQHIKLFRRLLKCSEGWRRDPDNLDPAVRRVAELWGEMNPLGAVENDTRRWLGLEVKDWA</sequence>
<evidence type="ECO:0000313" key="4">
    <source>
        <dbReference type="Proteomes" id="UP001305647"/>
    </source>
</evidence>
<gene>
    <name evidence="3" type="ORF">N658DRAFT_504635</name>
</gene>
<dbReference type="EMBL" id="MU863626">
    <property type="protein sequence ID" value="KAK4105133.1"/>
    <property type="molecule type" value="Genomic_DNA"/>
</dbReference>
<keyword evidence="4" id="KW-1185">Reference proteome</keyword>
<evidence type="ECO:0000256" key="2">
    <source>
        <dbReference type="SAM" id="MobiDB-lite"/>
    </source>
</evidence>
<evidence type="ECO:0000313" key="3">
    <source>
        <dbReference type="EMBL" id="KAK4105133.1"/>
    </source>
</evidence>
<reference evidence="3" key="2">
    <citation type="submission" date="2023-05" db="EMBL/GenBank/DDBJ databases">
        <authorList>
            <consortium name="Lawrence Berkeley National Laboratory"/>
            <person name="Steindorff A."/>
            <person name="Hensen N."/>
            <person name="Bonometti L."/>
            <person name="Westerberg I."/>
            <person name="Brannstrom I.O."/>
            <person name="Guillou S."/>
            <person name="Cros-Aarteil S."/>
            <person name="Calhoun S."/>
            <person name="Haridas S."/>
            <person name="Kuo A."/>
            <person name="Mondo S."/>
            <person name="Pangilinan J."/>
            <person name="Riley R."/>
            <person name="Labutti K."/>
            <person name="Andreopoulos B."/>
            <person name="Lipzen A."/>
            <person name="Chen C."/>
            <person name="Yanf M."/>
            <person name="Daum C."/>
            <person name="Ng V."/>
            <person name="Clum A."/>
            <person name="Ohm R."/>
            <person name="Martin F."/>
            <person name="Silar P."/>
            <person name="Natvig D."/>
            <person name="Lalanne C."/>
            <person name="Gautier V."/>
            <person name="Ament-Velasquez S.L."/>
            <person name="Kruys A."/>
            <person name="Hutchinson M.I."/>
            <person name="Powell A.J."/>
            <person name="Barry K."/>
            <person name="Miller A.N."/>
            <person name="Grigoriev I.V."/>
            <person name="Debuchy R."/>
            <person name="Gladieux P."/>
            <person name="Thoren M.H."/>
            <person name="Johannesson H."/>
        </authorList>
    </citation>
    <scope>NUCLEOTIDE SEQUENCE</scope>
    <source>
        <strain evidence="3">CBS 757.83</strain>
    </source>
</reference>
<name>A0AAN6T545_9PEZI</name>
<keyword evidence="1" id="KW-0175">Coiled coil</keyword>
<feature type="compositionally biased region" description="Polar residues" evidence="2">
    <location>
        <begin position="88"/>
        <end position="97"/>
    </location>
</feature>
<protein>
    <submittedName>
        <fullName evidence="3">Uncharacterized protein</fullName>
    </submittedName>
</protein>
<dbReference type="Proteomes" id="UP001305647">
    <property type="component" value="Unassembled WGS sequence"/>
</dbReference>
<accession>A0AAN6T545</accession>
<feature type="region of interest" description="Disordered" evidence="2">
    <location>
        <begin position="79"/>
        <end position="110"/>
    </location>
</feature>
<comment type="caution">
    <text evidence="3">The sequence shown here is derived from an EMBL/GenBank/DDBJ whole genome shotgun (WGS) entry which is preliminary data.</text>
</comment>
<feature type="coiled-coil region" evidence="1">
    <location>
        <begin position="5"/>
        <end position="39"/>
    </location>
</feature>
<reference evidence="3" key="1">
    <citation type="journal article" date="2023" name="Mol. Phylogenet. Evol.">
        <title>Genome-scale phylogeny and comparative genomics of the fungal order Sordariales.</title>
        <authorList>
            <person name="Hensen N."/>
            <person name="Bonometti L."/>
            <person name="Westerberg I."/>
            <person name="Brannstrom I.O."/>
            <person name="Guillou S."/>
            <person name="Cros-Aarteil S."/>
            <person name="Calhoun S."/>
            <person name="Haridas S."/>
            <person name="Kuo A."/>
            <person name="Mondo S."/>
            <person name="Pangilinan J."/>
            <person name="Riley R."/>
            <person name="LaButti K."/>
            <person name="Andreopoulos B."/>
            <person name="Lipzen A."/>
            <person name="Chen C."/>
            <person name="Yan M."/>
            <person name="Daum C."/>
            <person name="Ng V."/>
            <person name="Clum A."/>
            <person name="Steindorff A."/>
            <person name="Ohm R.A."/>
            <person name="Martin F."/>
            <person name="Silar P."/>
            <person name="Natvig D.O."/>
            <person name="Lalanne C."/>
            <person name="Gautier V."/>
            <person name="Ament-Velasquez S.L."/>
            <person name="Kruys A."/>
            <person name="Hutchinson M.I."/>
            <person name="Powell A.J."/>
            <person name="Barry K."/>
            <person name="Miller A.N."/>
            <person name="Grigoriev I.V."/>
            <person name="Debuchy R."/>
            <person name="Gladieux P."/>
            <person name="Hiltunen Thoren M."/>
            <person name="Johannesson H."/>
        </authorList>
    </citation>
    <scope>NUCLEOTIDE SEQUENCE</scope>
    <source>
        <strain evidence="3">CBS 757.83</strain>
    </source>
</reference>